<dbReference type="InterPro" id="IPR027417">
    <property type="entry name" value="P-loop_NTPase"/>
</dbReference>
<dbReference type="Gene3D" id="1.10.486.10">
    <property type="entry name" value="PCRA, domain 4"/>
    <property type="match status" value="1"/>
</dbReference>
<dbReference type="HAMAP" id="MF_01485">
    <property type="entry name" value="RecB"/>
    <property type="match status" value="1"/>
</dbReference>
<feature type="active site" description="For nuclease activity" evidence="15">
    <location>
        <position position="1081"/>
    </location>
</feature>
<evidence type="ECO:0000256" key="14">
    <source>
        <dbReference type="ARBA" id="ARBA00048988"/>
    </source>
</evidence>
<dbReference type="SUPFAM" id="SSF52540">
    <property type="entry name" value="P-loop containing nucleoside triphosphate hydrolases"/>
    <property type="match status" value="1"/>
</dbReference>
<evidence type="ECO:0000259" key="18">
    <source>
        <dbReference type="PROSITE" id="PS51217"/>
    </source>
</evidence>
<evidence type="ECO:0000256" key="4">
    <source>
        <dbReference type="ARBA" id="ARBA00022763"/>
    </source>
</evidence>
<evidence type="ECO:0000256" key="2">
    <source>
        <dbReference type="ARBA" id="ARBA00022723"/>
    </source>
</evidence>
<keyword evidence="10 15" id="KW-0238">DNA-binding</keyword>
<protein>
    <recommendedName>
        <fullName evidence="15">RecBCD enzyme subunit RecB</fullName>
        <ecNumber evidence="15">3.1.11.5</ecNumber>
        <ecNumber evidence="15">5.6.2.4</ecNumber>
    </recommendedName>
    <alternativeName>
        <fullName evidence="15">DNA 3'-5' helicase subunit RecB</fullName>
    </alternativeName>
    <alternativeName>
        <fullName evidence="15">Exonuclease V subunit RecB</fullName>
        <shortName evidence="15">ExoV subunit RecB</shortName>
    </alternativeName>
    <alternativeName>
        <fullName evidence="15">Helicase/nuclease RecBCD subunit RecB</fullName>
    </alternativeName>
</protein>
<evidence type="ECO:0000259" key="17">
    <source>
        <dbReference type="PROSITE" id="PS51198"/>
    </source>
</evidence>
<comment type="catalytic activity">
    <reaction evidence="15">
        <text>Exonucleolytic cleavage (in the presence of ATP) in either 5'- to 3'- or 3'- to 5'-direction to yield 5'-phosphooligonucleotides.</text>
        <dbReference type="EC" id="3.1.11.5"/>
    </reaction>
</comment>
<dbReference type="InterPro" id="IPR011604">
    <property type="entry name" value="PDDEXK-like_dom_sf"/>
</dbReference>
<dbReference type="PANTHER" id="PTHR11070:SF23">
    <property type="entry name" value="RECBCD ENZYME SUBUNIT RECB"/>
    <property type="match status" value="1"/>
</dbReference>
<accession>A0ABT0E4Q6</accession>
<dbReference type="SUPFAM" id="SSF52980">
    <property type="entry name" value="Restriction endonuclease-like"/>
    <property type="match status" value="1"/>
</dbReference>
<keyword evidence="7 15" id="KW-0269">Exonuclease</keyword>
<dbReference type="InterPro" id="IPR014017">
    <property type="entry name" value="DNA_helicase_UvrD-like_C"/>
</dbReference>
<sequence>MTDMQPLDLRTLDLHGLNLIEASAGTGKTFSIAALYLRLVLGIGRAPLPVENILVVTFTRAAVAELRGRVRQRLVEARQLFQHGVTDDAFEQFLLAEIPQKQATALLDRALTSLDNAAIFTIHGFCQRLLREYALDLGAPLEAEFIEDESRLTEQAVADVWRSNVYAGSTLRDGLLRTFETPQGLHEALRPVLRSPRPQLEPAVSVERYLKQLREYDALLEDLRLAWQTHGPVVSKHLQTACADKVFEGRKLQWRWLQPALRQLDEWAAGQRQTPVARDSSGKLQSGRLFPESLYAAARDERRVDVPNHDVLALLPEIVEREAQAPALARAALLAEMRDQVLTRVHQLKGLSGARGMDDLLGDVAGALAGPLGEMLAHQVSERYPVALVDEFQDTDPLQYDIFRRVYYQRDGAALFMIGDPKQAIYRFRGADIHAYLAAARDCDPGRRFTLGTNWRSSTPMVAAVNKLFVEHDDPFLIDGIGFHVVEAAAKADKTPLHTTARRAALTLVLADPEQAGLANNKGDAQHWQASWIAGEISQLLRQAVAGEAQLGERPLQAGDIAVLVRGHNEARQVRLALAEHGLGCVYRGRQSVFATALAGDLEQLLAALVEPENELLVRSALGTALVGIDPGALYQRFNTPAQWQRTLEDFRELGDLWRSQGVLPALYRLFGQEQLLVRLRASDEGERHVTDLLHLCELLQQAAGAQGGPRELLHWYARQRQQQLEDDTRQLRLESEDNLVKVVTIHTSKGLQYPVTFVAGMWNAPSRAGRDISYYDADTGAPCLAMDAESLLDESRVTELRQASRREQLGEDMRLLYVALTRSVHRCYVMLAPVGKGLADAAVHHLLGLGAEATGADDYRARLAELRDNDTLDWTDEPPAAGWAAPAPATAPPLAARVFSGQIADHWRLTSYTGLTRELEHPQAEHFEPAEIAAPQPATATHTIHNFPRGAAAGICLHGIFERLDCRAGNNAPAAMIAAQLARHGFDEAWVPVLQQMVAHTLAAPLADGEPRLMDAQATAIEMEFMLPLGTLNAAALEQAIDILPASQPRPALHFRDVAGMLRGFIDLVFRANGRFYVADYKSNWLGHSAEDYHAGALDAAMAEHRYDVQAMLYAVALHRHLRRTLPDYDPAQHFGGVGYLFLRGIQPEGGGIWFHRPSPALLACLDQLLGQP</sequence>
<dbReference type="EC" id="3.1.11.5" evidence="15"/>
<feature type="binding site" evidence="15">
    <location>
        <position position="1081"/>
    </location>
    <ligand>
        <name>Mg(2+)</name>
        <dbReference type="ChEBI" id="CHEBI:18420"/>
    </ligand>
</feature>
<dbReference type="RefSeq" id="WP_246948491.1">
    <property type="nucleotide sequence ID" value="NZ_JALKII010000002.1"/>
</dbReference>
<evidence type="ECO:0000256" key="7">
    <source>
        <dbReference type="ARBA" id="ARBA00022839"/>
    </source>
</evidence>
<keyword evidence="6 15" id="KW-0347">Helicase</keyword>
<evidence type="ECO:0000256" key="11">
    <source>
        <dbReference type="ARBA" id="ARBA00023204"/>
    </source>
</evidence>
<evidence type="ECO:0000313" key="20">
    <source>
        <dbReference type="Proteomes" id="UP001165524"/>
    </source>
</evidence>
<feature type="region of interest" description="DNA-binding and helicase activity, interacts with RecC" evidence="15">
    <location>
        <begin position="1"/>
        <end position="861"/>
    </location>
</feature>
<comment type="miscellaneous">
    <text evidence="15">In the RecBCD complex, RecB has a slow 3'-5' helicase, an exonuclease activity and loads RecA onto ssDNA, RecD has a fast 5'-3' helicase activity, while RecC stimulates the ATPase and processivity of the RecB helicase and contributes to recognition of the Chi site.</text>
</comment>
<organism evidence="19 20">
    <name type="scientific">Alcanivorax quisquiliarum</name>
    <dbReference type="NCBI Taxonomy" id="2933565"/>
    <lineage>
        <taxon>Bacteria</taxon>
        <taxon>Pseudomonadati</taxon>
        <taxon>Pseudomonadota</taxon>
        <taxon>Gammaproteobacteria</taxon>
        <taxon>Oceanospirillales</taxon>
        <taxon>Alcanivoracaceae</taxon>
        <taxon>Alcanivorax</taxon>
    </lineage>
</organism>
<dbReference type="Gene3D" id="3.90.320.10">
    <property type="match status" value="1"/>
</dbReference>
<keyword evidence="8 15" id="KW-0067">ATP-binding</keyword>
<comment type="catalytic activity">
    <reaction evidence="13 15">
        <text>Couples ATP hydrolysis with the unwinding of duplex DNA by translocating in the 3'-5' direction.</text>
        <dbReference type="EC" id="5.6.2.4"/>
    </reaction>
</comment>
<dbReference type="InterPro" id="IPR004586">
    <property type="entry name" value="RecB"/>
</dbReference>
<feature type="domain" description="UvrD-like helicase ATP-binding" evidence="17">
    <location>
        <begin position="1"/>
        <end position="458"/>
    </location>
</feature>
<dbReference type="Gene3D" id="1.10.3170.10">
    <property type="entry name" value="Recbcd, chain B, domain 2"/>
    <property type="match status" value="1"/>
</dbReference>
<keyword evidence="1 15" id="KW-0540">Nuclease</keyword>
<dbReference type="Proteomes" id="UP001165524">
    <property type="component" value="Unassembled WGS sequence"/>
</dbReference>
<dbReference type="InterPro" id="IPR000212">
    <property type="entry name" value="DNA_helicase_UvrD/REP"/>
</dbReference>
<feature type="binding site" evidence="16">
    <location>
        <begin position="22"/>
        <end position="29"/>
    </location>
    <ligand>
        <name>ATP</name>
        <dbReference type="ChEBI" id="CHEBI:30616"/>
    </ligand>
</feature>
<comment type="caution">
    <text evidence="19">The sequence shown here is derived from an EMBL/GenBank/DDBJ whole genome shotgun (WGS) entry which is preliminary data.</text>
</comment>
<evidence type="ECO:0000256" key="13">
    <source>
        <dbReference type="ARBA" id="ARBA00034617"/>
    </source>
</evidence>
<dbReference type="NCBIfam" id="TIGR00609">
    <property type="entry name" value="recB"/>
    <property type="match status" value="1"/>
</dbReference>
<evidence type="ECO:0000256" key="16">
    <source>
        <dbReference type="PROSITE-ProRule" id="PRU00560"/>
    </source>
</evidence>
<keyword evidence="9 15" id="KW-0460">Magnesium</keyword>
<comment type="cofactor">
    <cofactor evidence="15">
        <name>Mg(2+)</name>
        <dbReference type="ChEBI" id="CHEBI:18420"/>
    </cofactor>
    <text evidence="15">Binds 1 Mg(2+) ion per subunit.</text>
</comment>
<dbReference type="PANTHER" id="PTHR11070">
    <property type="entry name" value="UVRD / RECB / PCRA DNA HELICASE FAMILY MEMBER"/>
    <property type="match status" value="1"/>
</dbReference>
<comment type="function">
    <text evidence="15">A helicase/nuclease that prepares dsDNA breaks (DSB) for recombinational DNA repair. Binds to DSBs and unwinds DNA via a highly rapid and processive ATP-dependent bidirectional helicase activity. Unwinds dsDNA until it encounters a Chi (crossover hotspot instigator) sequence from the 3' direction. Cuts ssDNA a few nucleotides 3' to the Chi site. The properties and activities of the enzyme are changed at Chi. The Chi-altered holoenzyme produces a long 3'-ssDNA overhang and facilitates RecA-binding to the ssDNA for homologous DNA recombination and repair. Holoenzyme degrades any linearized DNA that is unable to undergo homologous recombination. In the holoenzyme this subunit contributes ATPase, 3'-5' helicase, exonuclease activity and loads RecA onto ssDNA.</text>
</comment>
<keyword evidence="12 15" id="KW-0413">Isomerase</keyword>
<comment type="similarity">
    <text evidence="15">Belongs to the helicase family. UvrD subfamily.</text>
</comment>
<comment type="domain">
    <text evidence="15">The C-terminal domain has nuclease activity and interacts with RecD. It interacts with RecA, facilitating its loading onto ssDNA.</text>
</comment>
<keyword evidence="2 15" id="KW-0479">Metal-binding</keyword>
<keyword evidence="20" id="KW-1185">Reference proteome</keyword>
<dbReference type="CDD" id="cd22352">
    <property type="entry name" value="RecB_C-like"/>
    <property type="match status" value="1"/>
</dbReference>
<proteinExistence type="inferred from homology"/>
<evidence type="ECO:0000256" key="12">
    <source>
        <dbReference type="ARBA" id="ARBA00023235"/>
    </source>
</evidence>
<dbReference type="EC" id="5.6.2.4" evidence="15"/>
<comment type="domain">
    <text evidence="15">The N-terminal DNA-binding domain is a ssDNA-dependent ATPase and has ATP-dependent 3'-5' helicase function. This domain interacts with RecC.</text>
</comment>
<keyword evidence="5 15" id="KW-0378">Hydrolase</keyword>
<evidence type="ECO:0000256" key="9">
    <source>
        <dbReference type="ARBA" id="ARBA00022842"/>
    </source>
</evidence>
<evidence type="ECO:0000313" key="19">
    <source>
        <dbReference type="EMBL" id="MCK0536771.1"/>
    </source>
</evidence>
<evidence type="ECO:0000256" key="10">
    <source>
        <dbReference type="ARBA" id="ARBA00023125"/>
    </source>
</evidence>
<keyword evidence="11 15" id="KW-0234">DNA repair</keyword>
<feature type="domain" description="UvrD-like helicase C-terminal" evidence="18">
    <location>
        <begin position="486"/>
        <end position="751"/>
    </location>
</feature>
<dbReference type="PROSITE" id="PS51198">
    <property type="entry name" value="UVRD_HELICASE_ATP_BIND"/>
    <property type="match status" value="1"/>
</dbReference>
<comment type="subunit">
    <text evidence="15">Heterotrimer of RecB, RecC and RecD. All subunits contribute to DNA-binding. Interacts with RecA.</text>
</comment>
<comment type="catalytic activity">
    <reaction evidence="14 15">
        <text>ATP + H2O = ADP + phosphate + H(+)</text>
        <dbReference type="Rhea" id="RHEA:13065"/>
        <dbReference type="ChEBI" id="CHEBI:15377"/>
        <dbReference type="ChEBI" id="CHEBI:15378"/>
        <dbReference type="ChEBI" id="CHEBI:30616"/>
        <dbReference type="ChEBI" id="CHEBI:43474"/>
        <dbReference type="ChEBI" id="CHEBI:456216"/>
        <dbReference type="EC" id="5.6.2.4"/>
    </reaction>
</comment>
<dbReference type="EMBL" id="JALKII010000002">
    <property type="protein sequence ID" value="MCK0536771.1"/>
    <property type="molecule type" value="Genomic_DNA"/>
</dbReference>
<dbReference type="Pfam" id="PF12705">
    <property type="entry name" value="PDDEXK_1"/>
    <property type="match status" value="1"/>
</dbReference>
<reference evidence="19" key="1">
    <citation type="submission" date="2022-04" db="EMBL/GenBank/DDBJ databases">
        <title>Alcanivorax sp. CY1518 draft genome sequence.</title>
        <authorList>
            <person name="Zhao G."/>
            <person name="An M."/>
        </authorList>
    </citation>
    <scope>NUCLEOTIDE SEQUENCE</scope>
    <source>
        <strain evidence="19">CY1518</strain>
    </source>
</reference>
<dbReference type="Pfam" id="PF13361">
    <property type="entry name" value="UvrD_C"/>
    <property type="match status" value="1"/>
</dbReference>
<feature type="region of interest" description="Nuclease activity, interacts with RecD and RecA" evidence="15">
    <location>
        <begin position="907"/>
        <end position="1174"/>
    </location>
</feature>
<evidence type="ECO:0000256" key="1">
    <source>
        <dbReference type="ARBA" id="ARBA00022722"/>
    </source>
</evidence>
<dbReference type="InterPro" id="IPR011335">
    <property type="entry name" value="Restrct_endonuc-II-like"/>
</dbReference>
<keyword evidence="4 15" id="KW-0227">DNA damage</keyword>
<keyword evidence="3 15" id="KW-0547">Nucleotide-binding</keyword>
<evidence type="ECO:0000256" key="5">
    <source>
        <dbReference type="ARBA" id="ARBA00022801"/>
    </source>
</evidence>
<dbReference type="Pfam" id="PF00580">
    <property type="entry name" value="UvrD-helicase"/>
    <property type="match status" value="1"/>
</dbReference>
<feature type="binding site" evidence="15">
    <location>
        <position position="1068"/>
    </location>
    <ligand>
        <name>Mg(2+)</name>
        <dbReference type="ChEBI" id="CHEBI:18420"/>
    </ligand>
</feature>
<feature type="binding site" evidence="15">
    <location>
        <position position="959"/>
    </location>
    <ligand>
        <name>Mg(2+)</name>
        <dbReference type="ChEBI" id="CHEBI:18420"/>
    </ligand>
</feature>
<dbReference type="InterPro" id="IPR038726">
    <property type="entry name" value="PDDEXK_AddAB-type"/>
</dbReference>
<dbReference type="PROSITE" id="PS51217">
    <property type="entry name" value="UVRD_HELICASE_CTER"/>
    <property type="match status" value="1"/>
</dbReference>
<gene>
    <name evidence="15 19" type="primary">recB</name>
    <name evidence="19" type="ORF">MU846_03540</name>
</gene>
<name>A0ABT0E4Q6_9GAMM</name>
<dbReference type="InterPro" id="IPR014016">
    <property type="entry name" value="UvrD-like_ATP-bd"/>
</dbReference>
<evidence type="ECO:0000256" key="8">
    <source>
        <dbReference type="ARBA" id="ARBA00022840"/>
    </source>
</evidence>
<dbReference type="GO" id="GO:0008854">
    <property type="term" value="F:exodeoxyribonuclease V activity"/>
    <property type="evidence" value="ECO:0007669"/>
    <property type="project" value="UniProtKB-EC"/>
</dbReference>
<evidence type="ECO:0000256" key="3">
    <source>
        <dbReference type="ARBA" id="ARBA00022741"/>
    </source>
</evidence>
<evidence type="ECO:0000256" key="15">
    <source>
        <dbReference type="HAMAP-Rule" id="MF_01485"/>
    </source>
</evidence>
<dbReference type="Gene3D" id="3.40.50.300">
    <property type="entry name" value="P-loop containing nucleotide triphosphate hydrolases"/>
    <property type="match status" value="2"/>
</dbReference>
<evidence type="ECO:0000256" key="6">
    <source>
        <dbReference type="ARBA" id="ARBA00022806"/>
    </source>
</evidence>